<name>A0A2M7IEA3_9BACT</name>
<evidence type="ECO:0000313" key="4">
    <source>
        <dbReference type="Proteomes" id="UP000231673"/>
    </source>
</evidence>
<dbReference type="EMBL" id="PFGW01000014">
    <property type="protein sequence ID" value="PIW74821.1"/>
    <property type="molecule type" value="Genomic_DNA"/>
</dbReference>
<comment type="caution">
    <text evidence="3">The sequence shown here is derived from an EMBL/GenBank/DDBJ whole genome shotgun (WGS) entry which is preliminary data.</text>
</comment>
<evidence type="ECO:0000313" key="3">
    <source>
        <dbReference type="EMBL" id="PIW74821.1"/>
    </source>
</evidence>
<dbReference type="PANTHER" id="PTHR47505">
    <property type="entry name" value="DNA UTILIZATION PROTEIN YHGH"/>
    <property type="match status" value="1"/>
</dbReference>
<evidence type="ECO:0000259" key="2">
    <source>
        <dbReference type="Pfam" id="PF00156"/>
    </source>
</evidence>
<reference evidence="4" key="1">
    <citation type="submission" date="2017-09" db="EMBL/GenBank/DDBJ databases">
        <title>Depth-based differentiation of microbial function through sediment-hosted aquifers and enrichment of novel symbionts in the deep terrestrial subsurface.</title>
        <authorList>
            <person name="Probst A.J."/>
            <person name="Ladd B."/>
            <person name="Jarett J.K."/>
            <person name="Geller-Mcgrath D.E."/>
            <person name="Sieber C.M.K."/>
            <person name="Emerson J.B."/>
            <person name="Anantharaman K."/>
            <person name="Thomas B.C."/>
            <person name="Malmstrom R."/>
            <person name="Stieglmeier M."/>
            <person name="Klingl A."/>
            <person name="Woyke T."/>
            <person name="Ryan C.M."/>
            <person name="Banfield J.F."/>
        </authorList>
    </citation>
    <scope>NUCLEOTIDE SEQUENCE [LARGE SCALE GENOMIC DNA]</scope>
</reference>
<proteinExistence type="inferred from homology"/>
<protein>
    <recommendedName>
        <fullName evidence="2">Phosphoribosyltransferase domain-containing protein</fullName>
    </recommendedName>
</protein>
<accession>A0A2M7IEA3</accession>
<comment type="similarity">
    <text evidence="1">Belongs to the ComF/GntX family.</text>
</comment>
<dbReference type="InterPro" id="IPR029057">
    <property type="entry name" value="PRTase-like"/>
</dbReference>
<dbReference type="Pfam" id="PF00156">
    <property type="entry name" value="Pribosyltran"/>
    <property type="match status" value="1"/>
</dbReference>
<dbReference type="AlphaFoldDB" id="A0A2M7IEA3"/>
<feature type="domain" description="Phosphoribosyltransferase" evidence="2">
    <location>
        <begin position="130"/>
        <end position="222"/>
    </location>
</feature>
<dbReference type="CDD" id="cd06223">
    <property type="entry name" value="PRTases_typeI"/>
    <property type="match status" value="1"/>
</dbReference>
<dbReference type="SUPFAM" id="SSF53271">
    <property type="entry name" value="PRTase-like"/>
    <property type="match status" value="1"/>
</dbReference>
<dbReference type="InterPro" id="IPR051910">
    <property type="entry name" value="ComF/GntX_DNA_util-trans"/>
</dbReference>
<evidence type="ECO:0000256" key="1">
    <source>
        <dbReference type="ARBA" id="ARBA00008007"/>
    </source>
</evidence>
<gene>
    <name evidence="3" type="ORF">CO003_00640</name>
</gene>
<sequence length="224" mass="25269">MEKFLPPAFFKNAQFILDLIFPVSCFGCGKEGDWLCPVCFGKITLADRTRETSPPLDKILIACDYKNQTVKKLILNLKYNFIRDLAGPIGKLMSRKLSRYLSENNSAVLIPVPLHKKRLRWRGFNQAELLANEINRDSNIPVVGNALIRHRHALPQAKINDASARKENIRNSFAINPDFRVNLKNKTVILIDDICTTGATLAECARALKPLQPKQIWALVFANG</sequence>
<dbReference type="Proteomes" id="UP000231673">
    <property type="component" value="Unassembled WGS sequence"/>
</dbReference>
<dbReference type="Gene3D" id="3.40.50.2020">
    <property type="match status" value="1"/>
</dbReference>
<dbReference type="InterPro" id="IPR000836">
    <property type="entry name" value="PRTase_dom"/>
</dbReference>
<organism evidence="3 4">
    <name type="scientific">Candidatus Portnoybacteria bacterium CG_4_8_14_3_um_filter_44_15</name>
    <dbReference type="NCBI Taxonomy" id="1974803"/>
    <lineage>
        <taxon>Bacteria</taxon>
        <taxon>Candidatus Portnoyibacteriota</taxon>
    </lineage>
</organism>
<dbReference type="PANTHER" id="PTHR47505:SF1">
    <property type="entry name" value="DNA UTILIZATION PROTEIN YHGH"/>
    <property type="match status" value="1"/>
</dbReference>